<feature type="transmembrane region" description="Helical" evidence="10">
    <location>
        <begin position="84"/>
        <end position="102"/>
    </location>
</feature>
<keyword evidence="7 9" id="KW-0472">Membrane</keyword>
<comment type="similarity">
    <text evidence="2">Belongs to the UPF0053 family.</text>
</comment>
<dbReference type="InterPro" id="IPR016169">
    <property type="entry name" value="FAD-bd_PCMH_sub2"/>
</dbReference>
<protein>
    <submittedName>
        <fullName evidence="14">DUF21 domain-containing protein</fullName>
    </submittedName>
</protein>
<feature type="transmembrane region" description="Helical" evidence="10">
    <location>
        <begin position="114"/>
        <end position="136"/>
    </location>
</feature>
<proteinExistence type="inferred from homology"/>
<dbReference type="InterPro" id="IPR046342">
    <property type="entry name" value="CBS_dom_sf"/>
</dbReference>
<dbReference type="Pfam" id="PF01595">
    <property type="entry name" value="CNNM"/>
    <property type="match status" value="1"/>
</dbReference>
<dbReference type="InterPro" id="IPR036318">
    <property type="entry name" value="FAD-bd_PCMH-like_sf"/>
</dbReference>
<comment type="caution">
    <text evidence="14">The sequence shown here is derived from an EMBL/GenBank/DDBJ whole genome shotgun (WGS) entry which is preliminary data.</text>
</comment>
<dbReference type="GO" id="GO:0005886">
    <property type="term" value="C:plasma membrane"/>
    <property type="evidence" value="ECO:0007669"/>
    <property type="project" value="TreeGrafter"/>
</dbReference>
<evidence type="ECO:0000256" key="6">
    <source>
        <dbReference type="ARBA" id="ARBA00023122"/>
    </source>
</evidence>
<dbReference type="PANTHER" id="PTHR22777">
    <property type="entry name" value="HEMOLYSIN-RELATED"/>
    <property type="match status" value="1"/>
</dbReference>
<dbReference type="Gene3D" id="3.10.580.10">
    <property type="entry name" value="CBS-domain"/>
    <property type="match status" value="1"/>
</dbReference>
<evidence type="ECO:0000256" key="8">
    <source>
        <dbReference type="PROSITE-ProRule" id="PRU00703"/>
    </source>
</evidence>
<keyword evidence="5 9" id="KW-1133">Transmembrane helix</keyword>
<dbReference type="EMBL" id="WBOT01000010">
    <property type="protein sequence ID" value="KAB2329881.1"/>
    <property type="molecule type" value="Genomic_DNA"/>
</dbReference>
<feature type="domain" description="CNNM transmembrane" evidence="13">
    <location>
        <begin position="1"/>
        <end position="179"/>
    </location>
</feature>
<accession>A0A7V7RIE2</accession>
<evidence type="ECO:0000256" key="1">
    <source>
        <dbReference type="ARBA" id="ARBA00004141"/>
    </source>
</evidence>
<evidence type="ECO:0000256" key="9">
    <source>
        <dbReference type="PROSITE-ProRule" id="PRU01193"/>
    </source>
</evidence>
<dbReference type="InterPro" id="IPR000644">
    <property type="entry name" value="CBS_dom"/>
</dbReference>
<dbReference type="AlphaFoldDB" id="A0A7V7RIE2"/>
<evidence type="ECO:0000259" key="13">
    <source>
        <dbReference type="PROSITE" id="PS51846"/>
    </source>
</evidence>
<evidence type="ECO:0000256" key="7">
    <source>
        <dbReference type="ARBA" id="ARBA00023136"/>
    </source>
</evidence>
<dbReference type="InterPro" id="IPR002550">
    <property type="entry name" value="CNNM"/>
</dbReference>
<evidence type="ECO:0000256" key="10">
    <source>
        <dbReference type="SAM" id="Phobius"/>
    </source>
</evidence>
<keyword evidence="3 9" id="KW-0812">Transmembrane</keyword>
<dbReference type="Gene3D" id="3.30.465.10">
    <property type="match status" value="1"/>
</dbReference>
<feature type="domain" description="CBS" evidence="12">
    <location>
        <begin position="262"/>
        <end position="321"/>
    </location>
</feature>
<organism evidence="14 15">
    <name type="scientific">Bacillus mesophilum</name>
    <dbReference type="NCBI Taxonomy" id="1071718"/>
    <lineage>
        <taxon>Bacteria</taxon>
        <taxon>Bacillati</taxon>
        <taxon>Bacillota</taxon>
        <taxon>Bacilli</taxon>
        <taxon>Bacillales</taxon>
        <taxon>Bacillaceae</taxon>
        <taxon>Bacillus</taxon>
    </lineage>
</organism>
<dbReference type="GO" id="GO:0050660">
    <property type="term" value="F:flavin adenine dinucleotide binding"/>
    <property type="evidence" value="ECO:0007669"/>
    <property type="project" value="InterPro"/>
</dbReference>
<evidence type="ECO:0000256" key="11">
    <source>
        <dbReference type="SAM" id="SignalP"/>
    </source>
</evidence>
<feature type="transmembrane region" description="Helical" evidence="10">
    <location>
        <begin position="54"/>
        <end position="77"/>
    </location>
</feature>
<name>A0A7V7RIE2_9BACI</name>
<sequence>MVIAIIFFMLMSFFLSGSETALTAVNKMKLKTRAENNDTKAAKLLETVSKPDELITAILIGNNVANIMLPTLVTVIAIEYNFNVGIATGILTVALIIFAEVLPKSIAASMADRVAFIVYPVIRILMFILKPVTFLLSRFTRMVIRLVSKEDPDTVSVSREDLITMVDIATVEGTFKNEETQTIKGVIDFYSLDVRDALKTPRMDIIGIPYDSEFDSARDIVLNNHYTRYPVYKENMDNIIGVFHSKYLLSWSVEDGKTLHDYTDNEPLFVYEFHSIEKVFKLMTKERKHMAIVLDEYGGTRGIISHEDIIEAMLGQEIEDETDEDATILIDELTDTHIICNAKLAIRRINDVFKSKIPEDEDILAGFLLKELGYFPEEGEKFDYQHLEFEILTVIDNRIDQVKIEKKVPTK</sequence>
<dbReference type="OrthoDB" id="9798188at2"/>
<dbReference type="PROSITE" id="PS51371">
    <property type="entry name" value="CBS"/>
    <property type="match status" value="1"/>
</dbReference>
<evidence type="ECO:0000256" key="5">
    <source>
        <dbReference type="ARBA" id="ARBA00022989"/>
    </source>
</evidence>
<dbReference type="PROSITE" id="PS51846">
    <property type="entry name" value="CNNM"/>
    <property type="match status" value="1"/>
</dbReference>
<dbReference type="Pfam" id="PF03471">
    <property type="entry name" value="CorC_HlyC"/>
    <property type="match status" value="1"/>
</dbReference>
<dbReference type="SUPFAM" id="SSF54631">
    <property type="entry name" value="CBS-domain pair"/>
    <property type="match status" value="1"/>
</dbReference>
<evidence type="ECO:0000313" key="15">
    <source>
        <dbReference type="Proteomes" id="UP000441354"/>
    </source>
</evidence>
<evidence type="ECO:0000259" key="12">
    <source>
        <dbReference type="PROSITE" id="PS51371"/>
    </source>
</evidence>
<feature type="signal peptide" evidence="11">
    <location>
        <begin position="1"/>
        <end position="17"/>
    </location>
</feature>
<comment type="subcellular location">
    <subcellularLocation>
        <location evidence="1">Membrane</location>
        <topology evidence="1">Multi-pass membrane protein</topology>
    </subcellularLocation>
</comment>
<dbReference type="InterPro" id="IPR005170">
    <property type="entry name" value="Transptr-assoc_dom"/>
</dbReference>
<dbReference type="InterPro" id="IPR044751">
    <property type="entry name" value="Ion_transp-like_CBS"/>
</dbReference>
<keyword evidence="4" id="KW-0677">Repeat</keyword>
<dbReference type="Proteomes" id="UP000441354">
    <property type="component" value="Unassembled WGS sequence"/>
</dbReference>
<evidence type="ECO:0000313" key="14">
    <source>
        <dbReference type="EMBL" id="KAB2329881.1"/>
    </source>
</evidence>
<dbReference type="SMART" id="SM01091">
    <property type="entry name" value="CorC_HlyC"/>
    <property type="match status" value="1"/>
</dbReference>
<dbReference type="PANTHER" id="PTHR22777:SF17">
    <property type="entry name" value="UPF0053 PROTEIN SLL0260"/>
    <property type="match status" value="1"/>
</dbReference>
<dbReference type="Pfam" id="PF00571">
    <property type="entry name" value="CBS"/>
    <property type="match status" value="1"/>
</dbReference>
<dbReference type="SUPFAM" id="SSF56176">
    <property type="entry name" value="FAD-binding/transporter-associated domain-like"/>
    <property type="match status" value="1"/>
</dbReference>
<keyword evidence="11" id="KW-0732">Signal</keyword>
<evidence type="ECO:0000256" key="4">
    <source>
        <dbReference type="ARBA" id="ARBA00022737"/>
    </source>
</evidence>
<dbReference type="RefSeq" id="WP_151575925.1">
    <property type="nucleotide sequence ID" value="NZ_WBOT01000010.1"/>
</dbReference>
<dbReference type="CDD" id="cd04590">
    <property type="entry name" value="CBS_pair_CorC_HlyC_assoc"/>
    <property type="match status" value="1"/>
</dbReference>
<evidence type="ECO:0000256" key="2">
    <source>
        <dbReference type="ARBA" id="ARBA00006337"/>
    </source>
</evidence>
<keyword evidence="6 8" id="KW-0129">CBS domain</keyword>
<evidence type="ECO:0000256" key="3">
    <source>
        <dbReference type="ARBA" id="ARBA00022692"/>
    </source>
</evidence>
<gene>
    <name evidence="14" type="ORF">F7732_20570</name>
</gene>
<reference evidence="14 15" key="1">
    <citation type="journal article" date="2014" name="Arch. Microbiol.">
        <title>Bacillus mesophilum sp. nov., strain IITR-54T, a novel 4-chlorobiphenyl dechlorinating bacterium.</title>
        <authorList>
            <person name="Manickam N."/>
            <person name="Singh N.K."/>
            <person name="Bajaj A."/>
            <person name="Kumar R.M."/>
            <person name="Kaur G."/>
            <person name="Kaur N."/>
            <person name="Bala M."/>
            <person name="Kumar A."/>
            <person name="Mayilraj S."/>
        </authorList>
    </citation>
    <scope>NUCLEOTIDE SEQUENCE [LARGE SCALE GENOMIC DNA]</scope>
    <source>
        <strain evidence="14 15">IITR-54</strain>
    </source>
</reference>
<feature type="chain" id="PRO_5038864317" evidence="11">
    <location>
        <begin position="18"/>
        <end position="411"/>
    </location>
</feature>
<keyword evidence="15" id="KW-1185">Reference proteome</keyword>